<evidence type="ECO:0000256" key="1">
    <source>
        <dbReference type="SAM" id="Phobius"/>
    </source>
</evidence>
<keyword evidence="4" id="KW-1185">Reference proteome</keyword>
<dbReference type="EMBL" id="JARKIB010000187">
    <property type="protein sequence ID" value="KAJ7726375.1"/>
    <property type="molecule type" value="Genomic_DNA"/>
</dbReference>
<gene>
    <name evidence="3" type="ORF">B0H16DRAFT_1735690</name>
</gene>
<feature type="transmembrane region" description="Helical" evidence="1">
    <location>
        <begin position="83"/>
        <end position="106"/>
    </location>
</feature>
<evidence type="ECO:0000313" key="4">
    <source>
        <dbReference type="Proteomes" id="UP001215598"/>
    </source>
</evidence>
<dbReference type="PANTHER" id="PTHR40465">
    <property type="entry name" value="CHROMOSOME 1, WHOLE GENOME SHOTGUN SEQUENCE"/>
    <property type="match status" value="1"/>
</dbReference>
<name>A0AAD7HSS4_9AGAR</name>
<evidence type="ECO:0000259" key="2">
    <source>
        <dbReference type="Pfam" id="PF20152"/>
    </source>
</evidence>
<feature type="transmembrane region" description="Helical" evidence="1">
    <location>
        <begin position="158"/>
        <end position="181"/>
    </location>
</feature>
<accession>A0AAD7HSS4</accession>
<feature type="transmembrane region" description="Helical" evidence="1">
    <location>
        <begin position="229"/>
        <end position="248"/>
    </location>
</feature>
<dbReference type="Proteomes" id="UP001215598">
    <property type="component" value="Unassembled WGS sequence"/>
</dbReference>
<reference evidence="3" key="1">
    <citation type="submission" date="2023-03" db="EMBL/GenBank/DDBJ databases">
        <title>Massive genome expansion in bonnet fungi (Mycena s.s.) driven by repeated elements and novel gene families across ecological guilds.</title>
        <authorList>
            <consortium name="Lawrence Berkeley National Laboratory"/>
            <person name="Harder C.B."/>
            <person name="Miyauchi S."/>
            <person name="Viragh M."/>
            <person name="Kuo A."/>
            <person name="Thoen E."/>
            <person name="Andreopoulos B."/>
            <person name="Lu D."/>
            <person name="Skrede I."/>
            <person name="Drula E."/>
            <person name="Henrissat B."/>
            <person name="Morin E."/>
            <person name="Kohler A."/>
            <person name="Barry K."/>
            <person name="LaButti K."/>
            <person name="Morin E."/>
            <person name="Salamov A."/>
            <person name="Lipzen A."/>
            <person name="Mereny Z."/>
            <person name="Hegedus B."/>
            <person name="Baldrian P."/>
            <person name="Stursova M."/>
            <person name="Weitz H."/>
            <person name="Taylor A."/>
            <person name="Grigoriev I.V."/>
            <person name="Nagy L.G."/>
            <person name="Martin F."/>
            <person name="Kauserud H."/>
        </authorList>
    </citation>
    <scope>NUCLEOTIDE SEQUENCE</scope>
    <source>
        <strain evidence="3">CBHHK182m</strain>
    </source>
</reference>
<organism evidence="3 4">
    <name type="scientific">Mycena metata</name>
    <dbReference type="NCBI Taxonomy" id="1033252"/>
    <lineage>
        <taxon>Eukaryota</taxon>
        <taxon>Fungi</taxon>
        <taxon>Dikarya</taxon>
        <taxon>Basidiomycota</taxon>
        <taxon>Agaricomycotina</taxon>
        <taxon>Agaricomycetes</taxon>
        <taxon>Agaricomycetidae</taxon>
        <taxon>Agaricales</taxon>
        <taxon>Marasmiineae</taxon>
        <taxon>Mycenaceae</taxon>
        <taxon>Mycena</taxon>
    </lineage>
</organism>
<evidence type="ECO:0000313" key="3">
    <source>
        <dbReference type="EMBL" id="KAJ7726375.1"/>
    </source>
</evidence>
<sequence length="258" mass="29129">MSAPNIPATFGALLLGALFASTLSGISNLQTVNYYRSYRRDPLHIKALVFGVWLLDNVHTAFLWSGVWYYFVDNYGNPDKIDHIPWCIALIVILTALITVFVHCFLAHRIFLLSKRNLFMTIPVLVLTVFRLVCASVTTSKMLSYQSFELLKLYARWIFTLGLAVSSAVDVLIAGLLVYLFRSNRTELGRFNDVLDKLLLYGLESGSLTCVGTVISMLCWVIIPQNLIFLGLYFVIGKLYANSLFLTCEDPHGFIVRH</sequence>
<feature type="transmembrane region" description="Helical" evidence="1">
    <location>
        <begin position="6"/>
        <end position="26"/>
    </location>
</feature>
<dbReference type="AlphaFoldDB" id="A0AAD7HSS4"/>
<dbReference type="PANTHER" id="PTHR40465:SF1">
    <property type="entry name" value="DUF6534 DOMAIN-CONTAINING PROTEIN"/>
    <property type="match status" value="1"/>
</dbReference>
<feature type="transmembrane region" description="Helical" evidence="1">
    <location>
        <begin position="201"/>
        <end position="223"/>
    </location>
</feature>
<feature type="transmembrane region" description="Helical" evidence="1">
    <location>
        <begin position="47"/>
        <end position="71"/>
    </location>
</feature>
<dbReference type="InterPro" id="IPR045339">
    <property type="entry name" value="DUF6534"/>
</dbReference>
<feature type="transmembrane region" description="Helical" evidence="1">
    <location>
        <begin position="118"/>
        <end position="138"/>
    </location>
</feature>
<protein>
    <recommendedName>
        <fullName evidence="2">DUF6534 domain-containing protein</fullName>
    </recommendedName>
</protein>
<dbReference type="Pfam" id="PF20152">
    <property type="entry name" value="DUF6534"/>
    <property type="match status" value="1"/>
</dbReference>
<proteinExistence type="predicted"/>
<comment type="caution">
    <text evidence="3">The sequence shown here is derived from an EMBL/GenBank/DDBJ whole genome shotgun (WGS) entry which is preliminary data.</text>
</comment>
<keyword evidence="1" id="KW-1133">Transmembrane helix</keyword>
<keyword evidence="1" id="KW-0812">Transmembrane</keyword>
<keyword evidence="1" id="KW-0472">Membrane</keyword>
<feature type="domain" description="DUF6534" evidence="2">
    <location>
        <begin position="166"/>
        <end position="246"/>
    </location>
</feature>